<keyword evidence="2 9" id="KW-0808">Transferase</keyword>
<accession>A0A7W9DAC7</accession>
<feature type="binding site" evidence="9">
    <location>
        <begin position="89"/>
        <end position="91"/>
    </location>
    <ligand>
        <name>ATP</name>
        <dbReference type="ChEBI" id="CHEBI:30616"/>
    </ligand>
</feature>
<dbReference type="AlphaFoldDB" id="A0A7W9DAC7"/>
<dbReference type="Proteomes" id="UP000523863">
    <property type="component" value="Unassembled WGS sequence"/>
</dbReference>
<dbReference type="GO" id="GO:0004595">
    <property type="term" value="F:pantetheine-phosphate adenylyltransferase activity"/>
    <property type="evidence" value="ECO:0007669"/>
    <property type="project" value="UniProtKB-UniRule"/>
</dbReference>
<evidence type="ECO:0000256" key="8">
    <source>
        <dbReference type="ARBA" id="ARBA00029346"/>
    </source>
</evidence>
<feature type="site" description="Transition state stabilizer" evidence="9">
    <location>
        <position position="17"/>
    </location>
</feature>
<comment type="subunit">
    <text evidence="9">Homohexamer.</text>
</comment>
<feature type="binding site" evidence="9">
    <location>
        <position position="74"/>
    </location>
    <ligand>
        <name>substrate</name>
    </ligand>
</feature>
<dbReference type="InterPro" id="IPR001980">
    <property type="entry name" value="PPAT"/>
</dbReference>
<evidence type="ECO:0000256" key="4">
    <source>
        <dbReference type="ARBA" id="ARBA00022741"/>
    </source>
</evidence>
<dbReference type="EC" id="2.7.7.3" evidence="9"/>
<dbReference type="InterPro" id="IPR014729">
    <property type="entry name" value="Rossmann-like_a/b/a_fold"/>
</dbReference>
<evidence type="ECO:0000256" key="7">
    <source>
        <dbReference type="ARBA" id="ARBA00022993"/>
    </source>
</evidence>
<dbReference type="CDD" id="cd02163">
    <property type="entry name" value="PPAT"/>
    <property type="match status" value="1"/>
</dbReference>
<evidence type="ECO:0000313" key="11">
    <source>
        <dbReference type="EMBL" id="MBB5597513.1"/>
    </source>
</evidence>
<evidence type="ECO:0000313" key="12">
    <source>
        <dbReference type="Proteomes" id="UP000523863"/>
    </source>
</evidence>
<dbReference type="UniPathway" id="UPA00241">
    <property type="reaction ID" value="UER00355"/>
</dbReference>
<evidence type="ECO:0000256" key="9">
    <source>
        <dbReference type="HAMAP-Rule" id="MF_00151"/>
    </source>
</evidence>
<dbReference type="EMBL" id="JACHBL010000001">
    <property type="protein sequence ID" value="MBB5597513.1"/>
    <property type="molecule type" value="Genomic_DNA"/>
</dbReference>
<comment type="cofactor">
    <cofactor evidence="9">
        <name>Mg(2+)</name>
        <dbReference type="ChEBI" id="CHEBI:18420"/>
    </cofactor>
</comment>
<dbReference type="GO" id="GO:0015937">
    <property type="term" value="P:coenzyme A biosynthetic process"/>
    <property type="evidence" value="ECO:0007669"/>
    <property type="project" value="UniProtKB-UniRule"/>
</dbReference>
<dbReference type="Pfam" id="PF01467">
    <property type="entry name" value="CTP_transf_like"/>
    <property type="match status" value="1"/>
</dbReference>
<comment type="similarity">
    <text evidence="9">Belongs to the bacterial CoaD family.</text>
</comment>
<dbReference type="NCBIfam" id="TIGR00125">
    <property type="entry name" value="cyt_tran_rel"/>
    <property type="match status" value="1"/>
</dbReference>
<reference evidence="11 12" key="1">
    <citation type="submission" date="2020-08" db="EMBL/GenBank/DDBJ databases">
        <title>Sequencing the genomes of 1000 actinobacteria strains.</title>
        <authorList>
            <person name="Klenk H.-P."/>
        </authorList>
    </citation>
    <scope>NUCLEOTIDE SEQUENCE [LARGE SCALE GENOMIC DNA]</scope>
    <source>
        <strain evidence="11 12">DSM 23694</strain>
    </source>
</reference>
<organism evidence="11 12">
    <name type="scientific">Neomicrococcus lactis</name>
    <dbReference type="NCBI Taxonomy" id="732241"/>
    <lineage>
        <taxon>Bacteria</taxon>
        <taxon>Bacillati</taxon>
        <taxon>Actinomycetota</taxon>
        <taxon>Actinomycetes</taxon>
        <taxon>Micrococcales</taxon>
        <taxon>Micrococcaceae</taxon>
        <taxon>Neomicrococcus</taxon>
    </lineage>
</organism>
<dbReference type="GO" id="GO:0005524">
    <property type="term" value="F:ATP binding"/>
    <property type="evidence" value="ECO:0007669"/>
    <property type="project" value="UniProtKB-KW"/>
</dbReference>
<comment type="subcellular location">
    <subcellularLocation>
        <location evidence="9">Cytoplasm</location>
    </subcellularLocation>
</comment>
<sequence>MRRAVCPGSFDPVHKGHIEIIARASNLFDEVIVAVSTNYNKKHLFSEEERVNILAECVGGLRGVTVEPMGQGLLAEFCRDHGAESIVKGLRSEADYQYEVPMATMNRHLTGVETVFLQGDQTYAHVSSSLIKEVHKLGGDISDFVPTAVLKRLESQKFGS</sequence>
<feature type="binding site" evidence="9">
    <location>
        <begin position="9"/>
        <end position="10"/>
    </location>
    <ligand>
        <name>ATP</name>
        <dbReference type="ChEBI" id="CHEBI:30616"/>
    </ligand>
</feature>
<keyword evidence="5 9" id="KW-0067">ATP-binding</keyword>
<dbReference type="HAMAP" id="MF_00151">
    <property type="entry name" value="PPAT_bact"/>
    <property type="match status" value="1"/>
</dbReference>
<dbReference type="SUPFAM" id="SSF52374">
    <property type="entry name" value="Nucleotidylyl transferase"/>
    <property type="match status" value="1"/>
</dbReference>
<evidence type="ECO:0000256" key="1">
    <source>
        <dbReference type="ARBA" id="ARBA00022490"/>
    </source>
</evidence>
<evidence type="ECO:0000256" key="5">
    <source>
        <dbReference type="ARBA" id="ARBA00022840"/>
    </source>
</evidence>
<feature type="binding site" evidence="9">
    <location>
        <position position="17"/>
    </location>
    <ligand>
        <name>ATP</name>
        <dbReference type="ChEBI" id="CHEBI:30616"/>
    </ligand>
</feature>
<keyword evidence="7 9" id="KW-0173">Coenzyme A biosynthesis</keyword>
<dbReference type="PANTHER" id="PTHR21342">
    <property type="entry name" value="PHOSPHOPANTETHEINE ADENYLYLTRANSFERASE"/>
    <property type="match status" value="1"/>
</dbReference>
<feature type="binding site" evidence="9">
    <location>
        <begin position="123"/>
        <end position="129"/>
    </location>
    <ligand>
        <name>ATP</name>
        <dbReference type="ChEBI" id="CHEBI:30616"/>
    </ligand>
</feature>
<dbReference type="InterPro" id="IPR004821">
    <property type="entry name" value="Cyt_trans-like"/>
</dbReference>
<comment type="caution">
    <text evidence="11">The sequence shown here is derived from an EMBL/GenBank/DDBJ whole genome shotgun (WGS) entry which is preliminary data.</text>
</comment>
<evidence type="ECO:0000256" key="6">
    <source>
        <dbReference type="ARBA" id="ARBA00022842"/>
    </source>
</evidence>
<dbReference type="PANTHER" id="PTHR21342:SF1">
    <property type="entry name" value="PHOSPHOPANTETHEINE ADENYLYLTRANSFERASE"/>
    <property type="match status" value="1"/>
</dbReference>
<feature type="binding site" evidence="9">
    <location>
        <position position="41"/>
    </location>
    <ligand>
        <name>substrate</name>
    </ligand>
</feature>
<feature type="binding site" evidence="9">
    <location>
        <position position="99"/>
    </location>
    <ligand>
        <name>ATP</name>
        <dbReference type="ChEBI" id="CHEBI:30616"/>
    </ligand>
</feature>
<proteinExistence type="inferred from homology"/>
<name>A0A7W9DAC7_9MICC</name>
<keyword evidence="1 9" id="KW-0963">Cytoplasm</keyword>
<comment type="function">
    <text evidence="9">Reversibly transfers an adenylyl group from ATP to 4'-phosphopantetheine, yielding dephospho-CoA (dPCoA) and pyrophosphate.</text>
</comment>
<comment type="catalytic activity">
    <reaction evidence="8 9">
        <text>(R)-4'-phosphopantetheine + ATP + H(+) = 3'-dephospho-CoA + diphosphate</text>
        <dbReference type="Rhea" id="RHEA:19801"/>
        <dbReference type="ChEBI" id="CHEBI:15378"/>
        <dbReference type="ChEBI" id="CHEBI:30616"/>
        <dbReference type="ChEBI" id="CHEBI:33019"/>
        <dbReference type="ChEBI" id="CHEBI:57328"/>
        <dbReference type="ChEBI" id="CHEBI:61723"/>
        <dbReference type="EC" id="2.7.7.3"/>
    </reaction>
</comment>
<feature type="binding site" evidence="9">
    <location>
        <position position="88"/>
    </location>
    <ligand>
        <name>substrate</name>
    </ligand>
</feature>
<dbReference type="GO" id="GO:0005737">
    <property type="term" value="C:cytoplasm"/>
    <property type="evidence" value="ECO:0007669"/>
    <property type="project" value="UniProtKB-SubCell"/>
</dbReference>
<comment type="pathway">
    <text evidence="9">Cofactor biosynthesis; coenzyme A biosynthesis; CoA from (R)-pantothenate: step 4/5.</text>
</comment>
<keyword evidence="4 9" id="KW-0547">Nucleotide-binding</keyword>
<protein>
    <recommendedName>
        <fullName evidence="9">Phosphopantetheine adenylyltransferase</fullName>
        <ecNumber evidence="9">2.7.7.3</ecNumber>
    </recommendedName>
    <alternativeName>
        <fullName evidence="9">Dephospho-CoA pyrophosphorylase</fullName>
    </alternativeName>
    <alternativeName>
        <fullName evidence="9">Pantetheine-phosphate adenylyltransferase</fullName>
        <shortName evidence="9">PPAT</shortName>
    </alternativeName>
</protein>
<dbReference type="PRINTS" id="PR01020">
    <property type="entry name" value="LPSBIOSNTHSS"/>
</dbReference>
<feature type="domain" description="Cytidyltransferase-like" evidence="10">
    <location>
        <begin position="5"/>
        <end position="133"/>
    </location>
</feature>
<dbReference type="Gene3D" id="3.40.50.620">
    <property type="entry name" value="HUPs"/>
    <property type="match status" value="1"/>
</dbReference>
<keyword evidence="3 9" id="KW-0548">Nucleotidyltransferase</keyword>
<keyword evidence="6 9" id="KW-0460">Magnesium</keyword>
<dbReference type="RefSeq" id="WP_183640545.1">
    <property type="nucleotide sequence ID" value="NZ_JACHBL010000001.1"/>
</dbReference>
<keyword evidence="12" id="KW-1185">Reference proteome</keyword>
<evidence type="ECO:0000256" key="2">
    <source>
        <dbReference type="ARBA" id="ARBA00022679"/>
    </source>
</evidence>
<dbReference type="NCBIfam" id="TIGR01510">
    <property type="entry name" value="coaD_prev_kdtB"/>
    <property type="match status" value="1"/>
</dbReference>
<evidence type="ECO:0000259" key="10">
    <source>
        <dbReference type="Pfam" id="PF01467"/>
    </source>
</evidence>
<evidence type="ECO:0000256" key="3">
    <source>
        <dbReference type="ARBA" id="ARBA00022695"/>
    </source>
</evidence>
<gene>
    <name evidence="9" type="primary">coaD</name>
    <name evidence="11" type="ORF">BKA12_000593</name>
</gene>
<feature type="binding site" evidence="9">
    <location>
        <position position="9"/>
    </location>
    <ligand>
        <name>substrate</name>
    </ligand>
</feature>